<proteinExistence type="predicted"/>
<protein>
    <submittedName>
        <fullName evidence="1">Uncharacterized protein</fullName>
    </submittedName>
</protein>
<name>A0A8D8ZL36_9HEMI</name>
<dbReference type="AlphaFoldDB" id="A0A8D8ZL36"/>
<sequence>MRITAVIIFKDRKEKKEGRDHWISAQSRTYHPYNNNKIILISIQEIEIQQRCSRKTLERETKKRRKKNSLKKCCLQWTLVVGERQNCCSVIIRPLPCLVISSRYCF</sequence>
<evidence type="ECO:0000313" key="1">
    <source>
        <dbReference type="EMBL" id="CAG6748974.1"/>
    </source>
</evidence>
<accession>A0A8D8ZL36</accession>
<reference evidence="1" key="1">
    <citation type="submission" date="2021-05" db="EMBL/GenBank/DDBJ databases">
        <authorList>
            <person name="Alioto T."/>
            <person name="Alioto T."/>
            <person name="Gomez Garrido J."/>
        </authorList>
    </citation>
    <scope>NUCLEOTIDE SEQUENCE</scope>
</reference>
<dbReference type="EMBL" id="HBUF01521330">
    <property type="protein sequence ID" value="CAG6748974.1"/>
    <property type="molecule type" value="Transcribed_RNA"/>
</dbReference>
<organism evidence="1">
    <name type="scientific">Cacopsylla melanoneura</name>
    <dbReference type="NCBI Taxonomy" id="428564"/>
    <lineage>
        <taxon>Eukaryota</taxon>
        <taxon>Metazoa</taxon>
        <taxon>Ecdysozoa</taxon>
        <taxon>Arthropoda</taxon>
        <taxon>Hexapoda</taxon>
        <taxon>Insecta</taxon>
        <taxon>Pterygota</taxon>
        <taxon>Neoptera</taxon>
        <taxon>Paraneoptera</taxon>
        <taxon>Hemiptera</taxon>
        <taxon>Sternorrhyncha</taxon>
        <taxon>Psylloidea</taxon>
        <taxon>Psyllidae</taxon>
        <taxon>Psyllinae</taxon>
        <taxon>Cacopsylla</taxon>
    </lineage>
</organism>